<dbReference type="PROSITE" id="PS51186">
    <property type="entry name" value="GNAT"/>
    <property type="match status" value="1"/>
</dbReference>
<dbReference type="Pfam" id="PF00583">
    <property type="entry name" value="Acetyltransf_1"/>
    <property type="match status" value="1"/>
</dbReference>
<comment type="caution">
    <text evidence="4">The sequence shown here is derived from an EMBL/GenBank/DDBJ whole genome shotgun (WGS) entry which is preliminary data.</text>
</comment>
<dbReference type="InterPro" id="IPR050832">
    <property type="entry name" value="Bact_Acetyltransf"/>
</dbReference>
<keyword evidence="1" id="KW-0808">Transferase</keyword>
<organism evidence="4 5">
    <name type="scientific">Ramlibacter aquaticus</name>
    <dbReference type="NCBI Taxonomy" id="2780094"/>
    <lineage>
        <taxon>Bacteria</taxon>
        <taxon>Pseudomonadati</taxon>
        <taxon>Pseudomonadota</taxon>
        <taxon>Betaproteobacteria</taxon>
        <taxon>Burkholderiales</taxon>
        <taxon>Comamonadaceae</taxon>
        <taxon>Ramlibacter</taxon>
    </lineage>
</organism>
<dbReference type="CDD" id="cd04301">
    <property type="entry name" value="NAT_SF"/>
    <property type="match status" value="1"/>
</dbReference>
<dbReference type="Proteomes" id="UP000715965">
    <property type="component" value="Unassembled WGS sequence"/>
</dbReference>
<reference evidence="4 5" key="1">
    <citation type="submission" date="2020-10" db="EMBL/GenBank/DDBJ databases">
        <title>Draft genome of Ramlibacter aquaticus LMG 30558.</title>
        <authorList>
            <person name="Props R."/>
        </authorList>
    </citation>
    <scope>NUCLEOTIDE SEQUENCE [LARGE SCALE GENOMIC DNA]</scope>
    <source>
        <strain evidence="4 5">LMG 30558</strain>
    </source>
</reference>
<dbReference type="InterPro" id="IPR000182">
    <property type="entry name" value="GNAT_dom"/>
</dbReference>
<evidence type="ECO:0000256" key="2">
    <source>
        <dbReference type="ARBA" id="ARBA00023315"/>
    </source>
</evidence>
<dbReference type="InterPro" id="IPR016181">
    <property type="entry name" value="Acyl_CoA_acyltransferase"/>
</dbReference>
<sequence>MATIRSALPSDEADWRTLWRGYCDFYGQDLPEAVTQRTWQRILDPDSALMCLVAEQDGRVQGFANCVVHENTWEVQPVCYLEDLFVSPQARGQGLGGALLDWLRNAMRAEGWARLYWMTRRDNARARSLYDRFAQADDYVRYVIQQR</sequence>
<name>A0ABR9SCG2_9BURK</name>
<feature type="domain" description="N-acetyltransferase" evidence="3">
    <location>
        <begin position="2"/>
        <end position="147"/>
    </location>
</feature>
<evidence type="ECO:0000256" key="1">
    <source>
        <dbReference type="ARBA" id="ARBA00022679"/>
    </source>
</evidence>
<keyword evidence="2" id="KW-0012">Acyltransferase</keyword>
<dbReference type="Gene3D" id="3.40.630.30">
    <property type="match status" value="1"/>
</dbReference>
<protein>
    <submittedName>
        <fullName evidence="4">GNAT family N-acetyltransferase</fullName>
    </submittedName>
</protein>
<proteinExistence type="predicted"/>
<dbReference type="PANTHER" id="PTHR43877">
    <property type="entry name" value="AMINOALKYLPHOSPHONATE N-ACETYLTRANSFERASE-RELATED-RELATED"/>
    <property type="match status" value="1"/>
</dbReference>
<evidence type="ECO:0000313" key="5">
    <source>
        <dbReference type="Proteomes" id="UP000715965"/>
    </source>
</evidence>
<evidence type="ECO:0000313" key="4">
    <source>
        <dbReference type="EMBL" id="MBE7940035.1"/>
    </source>
</evidence>
<dbReference type="RefSeq" id="WP_193779581.1">
    <property type="nucleotide sequence ID" value="NZ_JADDOJ010000015.1"/>
</dbReference>
<gene>
    <name evidence="4" type="ORF">IM725_05525</name>
</gene>
<keyword evidence="5" id="KW-1185">Reference proteome</keyword>
<evidence type="ECO:0000259" key="3">
    <source>
        <dbReference type="PROSITE" id="PS51186"/>
    </source>
</evidence>
<dbReference type="SUPFAM" id="SSF55729">
    <property type="entry name" value="Acyl-CoA N-acyltransferases (Nat)"/>
    <property type="match status" value="1"/>
</dbReference>
<dbReference type="EMBL" id="JADDOJ010000015">
    <property type="protein sequence ID" value="MBE7940035.1"/>
    <property type="molecule type" value="Genomic_DNA"/>
</dbReference>
<accession>A0ABR9SCG2</accession>